<dbReference type="Proteomes" id="UP000789570">
    <property type="component" value="Unassembled WGS sequence"/>
</dbReference>
<dbReference type="AlphaFoldDB" id="A0A9N9I200"/>
<accession>A0A9N9I200</accession>
<protein>
    <submittedName>
        <fullName evidence="1">8645_t:CDS:1</fullName>
    </submittedName>
</protein>
<keyword evidence="2" id="KW-1185">Reference proteome</keyword>
<dbReference type="EMBL" id="CAJVPQ010009525">
    <property type="protein sequence ID" value="CAG8716018.1"/>
    <property type="molecule type" value="Genomic_DNA"/>
</dbReference>
<comment type="caution">
    <text evidence="1">The sequence shown here is derived from an EMBL/GenBank/DDBJ whole genome shotgun (WGS) entry which is preliminary data.</text>
</comment>
<evidence type="ECO:0000313" key="1">
    <source>
        <dbReference type="EMBL" id="CAG8716018.1"/>
    </source>
</evidence>
<proteinExistence type="predicted"/>
<gene>
    <name evidence="1" type="ORF">FCALED_LOCUS14160</name>
</gene>
<evidence type="ECO:0000313" key="2">
    <source>
        <dbReference type="Proteomes" id="UP000789570"/>
    </source>
</evidence>
<organism evidence="1 2">
    <name type="scientific">Funneliformis caledonium</name>
    <dbReference type="NCBI Taxonomy" id="1117310"/>
    <lineage>
        <taxon>Eukaryota</taxon>
        <taxon>Fungi</taxon>
        <taxon>Fungi incertae sedis</taxon>
        <taxon>Mucoromycota</taxon>
        <taxon>Glomeromycotina</taxon>
        <taxon>Glomeromycetes</taxon>
        <taxon>Glomerales</taxon>
        <taxon>Glomeraceae</taxon>
        <taxon>Funneliformis</taxon>
    </lineage>
</organism>
<reference evidence="1" key="1">
    <citation type="submission" date="2021-06" db="EMBL/GenBank/DDBJ databases">
        <authorList>
            <person name="Kallberg Y."/>
            <person name="Tangrot J."/>
            <person name="Rosling A."/>
        </authorList>
    </citation>
    <scope>NUCLEOTIDE SEQUENCE</scope>
    <source>
        <strain evidence="1">UK204</strain>
    </source>
</reference>
<name>A0A9N9I200_9GLOM</name>
<sequence>MLNVLQIIIMQNNYFSTSQLTRKFNEITNPSSINASRKNLTGSVVQQIKASYYRIDLSSGLNSQVFSNVKASVKIFPKVPIYMTSIASHIIFIRSPTKQEKNLALTSRTLVKYDHCITGSVDFQHENILSDRNSMIPDEL</sequence>